<organism evidence="2 3">
    <name type="scientific">Oryzihumus leptocrescens</name>
    <dbReference type="NCBI Taxonomy" id="297536"/>
    <lineage>
        <taxon>Bacteria</taxon>
        <taxon>Bacillati</taxon>
        <taxon>Actinomycetota</taxon>
        <taxon>Actinomycetes</taxon>
        <taxon>Micrococcales</taxon>
        <taxon>Intrasporangiaceae</taxon>
        <taxon>Oryzihumus</taxon>
    </lineage>
</organism>
<protein>
    <recommendedName>
        <fullName evidence="4">Helix-turn-helix protein</fullName>
    </recommendedName>
</protein>
<accession>A0A542ZEL5</accession>
<feature type="compositionally biased region" description="Basic and acidic residues" evidence="1">
    <location>
        <begin position="292"/>
        <end position="310"/>
    </location>
</feature>
<feature type="compositionally biased region" description="Polar residues" evidence="1">
    <location>
        <begin position="1"/>
        <end position="10"/>
    </location>
</feature>
<feature type="region of interest" description="Disordered" evidence="1">
    <location>
        <begin position="38"/>
        <end position="62"/>
    </location>
</feature>
<dbReference type="EMBL" id="VFOQ01000001">
    <property type="protein sequence ID" value="TQL58741.1"/>
    <property type="molecule type" value="Genomic_DNA"/>
</dbReference>
<feature type="region of interest" description="Disordered" evidence="1">
    <location>
        <begin position="471"/>
        <end position="522"/>
    </location>
</feature>
<dbReference type="AlphaFoldDB" id="A0A542ZEL5"/>
<evidence type="ECO:0000313" key="3">
    <source>
        <dbReference type="Proteomes" id="UP000319514"/>
    </source>
</evidence>
<feature type="region of interest" description="Disordered" evidence="1">
    <location>
        <begin position="279"/>
        <end position="359"/>
    </location>
</feature>
<sequence>MTTHIGTPSDNPEGPAAPSPAPAHRYLWLPKVIAKGLGPAWPDQPPAKGEKRQKAPSGRTQRLTGPDLVVYAYLIDVTDNGSRRHPINRARAAARTGATWETVRSSIDHLAHAGLLTITERDGRGAPRVIRVPRAKPRHRFDVPVALLWPTDDPKCPPRWGRSDTGLALRSVLAILNRADHSLAGPLKATADSIARSARLTTRDYKRGLVVILGPGPSTGRLRKEHAARVAPSGGWLRSDPQTRLTSAGDFRQEASWVTVAWALLPTQVVGYRSRVADSRPVGQTAPDADENPPHGPKENPPHGSDENSPRLDPGTPGHHLRSNTTYASSPDPLARETEPAAPRTPTAGGGGDEVKPTPKSDLRLLDLAATGSRHDVEQALQAALADAGGDPTRLSATDWSALVIANARLAAPVGHSLPLTTVDARRLLPQVASARAAGWDPHTLAAAITVETDEGIRSLYATVHSRIGNSTATAKDASRARPGQVWMEPAKPAPTRAERDSAAANEVQSARRDPANYSTVL</sequence>
<comment type="caution">
    <text evidence="2">The sequence shown here is derived from an EMBL/GenBank/DDBJ whole genome shotgun (WGS) entry which is preliminary data.</text>
</comment>
<evidence type="ECO:0000313" key="2">
    <source>
        <dbReference type="EMBL" id="TQL58741.1"/>
    </source>
</evidence>
<keyword evidence="3" id="KW-1185">Reference proteome</keyword>
<reference evidence="2 3" key="1">
    <citation type="submission" date="2019-06" db="EMBL/GenBank/DDBJ databases">
        <title>Sequencing the genomes of 1000 actinobacteria strains.</title>
        <authorList>
            <person name="Klenk H.-P."/>
        </authorList>
    </citation>
    <scope>NUCLEOTIDE SEQUENCE [LARGE SCALE GENOMIC DNA]</scope>
    <source>
        <strain evidence="2 3">DSM 18082</strain>
    </source>
</reference>
<proteinExistence type="predicted"/>
<gene>
    <name evidence="2" type="ORF">FB474_0077</name>
</gene>
<evidence type="ECO:0008006" key="4">
    <source>
        <dbReference type="Google" id="ProtNLM"/>
    </source>
</evidence>
<name>A0A542ZEL5_9MICO</name>
<evidence type="ECO:0000256" key="1">
    <source>
        <dbReference type="SAM" id="MobiDB-lite"/>
    </source>
</evidence>
<feature type="region of interest" description="Disordered" evidence="1">
    <location>
        <begin position="1"/>
        <end position="22"/>
    </location>
</feature>
<dbReference type="Proteomes" id="UP000319514">
    <property type="component" value="Unassembled WGS sequence"/>
</dbReference>